<proteinExistence type="predicted"/>
<keyword evidence="10" id="KW-1185">Reference proteome</keyword>
<organism evidence="9 10">
    <name type="scientific">Aphanomyces stellatus</name>
    <dbReference type="NCBI Taxonomy" id="120398"/>
    <lineage>
        <taxon>Eukaryota</taxon>
        <taxon>Sar</taxon>
        <taxon>Stramenopiles</taxon>
        <taxon>Oomycota</taxon>
        <taxon>Saprolegniomycetes</taxon>
        <taxon>Saprolegniales</taxon>
        <taxon>Verrucalvaceae</taxon>
        <taxon>Aphanomyces</taxon>
    </lineage>
</organism>
<dbReference type="InterPro" id="IPR006634">
    <property type="entry name" value="TLC-dom"/>
</dbReference>
<dbReference type="AlphaFoldDB" id="A0A485LJK7"/>
<feature type="transmembrane region" description="Helical" evidence="6">
    <location>
        <begin position="12"/>
        <end position="30"/>
    </location>
</feature>
<dbReference type="GO" id="GO:0050291">
    <property type="term" value="F:sphingosine N-acyltransferase activity"/>
    <property type="evidence" value="ECO:0007669"/>
    <property type="project" value="InterPro"/>
</dbReference>
<reference evidence="8" key="2">
    <citation type="submission" date="2019-06" db="EMBL/GenBank/DDBJ databases">
        <title>Genomics analysis of Aphanomyces spp. identifies a new class of oomycete effector associated with host adaptation.</title>
        <authorList>
            <person name="Gaulin E."/>
        </authorList>
    </citation>
    <scope>NUCLEOTIDE SEQUENCE</scope>
    <source>
        <strain evidence="8">CBS 578.67</strain>
    </source>
</reference>
<evidence type="ECO:0000313" key="9">
    <source>
        <dbReference type="EMBL" id="VFT98621.1"/>
    </source>
</evidence>
<evidence type="ECO:0000256" key="2">
    <source>
        <dbReference type="ARBA" id="ARBA00022692"/>
    </source>
</evidence>
<dbReference type="GO" id="GO:0016020">
    <property type="term" value="C:membrane"/>
    <property type="evidence" value="ECO:0007669"/>
    <property type="project" value="UniProtKB-SubCell"/>
</dbReference>
<dbReference type="InterPro" id="IPR016439">
    <property type="entry name" value="Lag1/Lac1-like"/>
</dbReference>
<evidence type="ECO:0000256" key="4">
    <source>
        <dbReference type="ARBA" id="ARBA00023136"/>
    </source>
</evidence>
<dbReference type="Pfam" id="PF03798">
    <property type="entry name" value="TRAM_LAG1_CLN8"/>
    <property type="match status" value="1"/>
</dbReference>
<keyword evidence="3 6" id="KW-1133">Transmembrane helix</keyword>
<dbReference type="GO" id="GO:0005783">
    <property type="term" value="C:endoplasmic reticulum"/>
    <property type="evidence" value="ECO:0007669"/>
    <property type="project" value="TreeGrafter"/>
</dbReference>
<evidence type="ECO:0000256" key="1">
    <source>
        <dbReference type="ARBA" id="ARBA00004141"/>
    </source>
</evidence>
<dbReference type="OrthoDB" id="537032at2759"/>
<evidence type="ECO:0000259" key="7">
    <source>
        <dbReference type="PROSITE" id="PS50922"/>
    </source>
</evidence>
<gene>
    <name evidence="9" type="primary">Aste57867_21953</name>
    <name evidence="8" type="ORF">As57867_021884</name>
    <name evidence="9" type="ORF">ASTE57867_21953</name>
</gene>
<evidence type="ECO:0000313" key="10">
    <source>
        <dbReference type="Proteomes" id="UP000332933"/>
    </source>
</evidence>
<dbReference type="SMART" id="SM00724">
    <property type="entry name" value="TLC"/>
    <property type="match status" value="1"/>
</dbReference>
<feature type="transmembrane region" description="Helical" evidence="6">
    <location>
        <begin position="131"/>
        <end position="149"/>
    </location>
</feature>
<dbReference type="PANTHER" id="PTHR12560">
    <property type="entry name" value="LONGEVITY ASSURANCE FACTOR 1 LAG1"/>
    <property type="match status" value="1"/>
</dbReference>
<evidence type="ECO:0000256" key="3">
    <source>
        <dbReference type="ARBA" id="ARBA00022989"/>
    </source>
</evidence>
<dbReference type="PANTHER" id="PTHR12560:SF67">
    <property type="entry name" value="TLC DOMAIN-CONTAINING PROTEIN"/>
    <property type="match status" value="1"/>
</dbReference>
<comment type="subcellular location">
    <subcellularLocation>
        <location evidence="1">Membrane</location>
        <topology evidence="1">Multi-pass membrane protein</topology>
    </subcellularLocation>
</comment>
<feature type="domain" description="TLC" evidence="7">
    <location>
        <begin position="81"/>
        <end position="307"/>
    </location>
</feature>
<accession>A0A485LJK7</accession>
<dbReference type="EMBL" id="VJMH01007012">
    <property type="protein sequence ID" value="KAF0686248.1"/>
    <property type="molecule type" value="Genomic_DNA"/>
</dbReference>
<dbReference type="GO" id="GO:0046513">
    <property type="term" value="P:ceramide biosynthetic process"/>
    <property type="evidence" value="ECO:0007669"/>
    <property type="project" value="InterPro"/>
</dbReference>
<feature type="transmembrane region" description="Helical" evidence="6">
    <location>
        <begin position="36"/>
        <end position="57"/>
    </location>
</feature>
<evidence type="ECO:0000256" key="5">
    <source>
        <dbReference type="PROSITE-ProRule" id="PRU00205"/>
    </source>
</evidence>
<feature type="transmembrane region" description="Helical" evidence="6">
    <location>
        <begin position="276"/>
        <end position="299"/>
    </location>
</feature>
<protein>
    <submittedName>
        <fullName evidence="9">Aste57867_21953 protein</fullName>
    </submittedName>
</protein>
<dbReference type="Proteomes" id="UP000332933">
    <property type="component" value="Unassembled WGS sequence"/>
</dbReference>
<sequence>MAVRKPHALVDGLLWAMVVAECATICYIFDTDMLLVLAAFIVGVAIAVHVTKTVFAVGGRFVSNRFLAHLGDPLKKAMTMRKFTDQSWQLVIHVSMTIMELAVISDETWWEDTASMWNGNRSDCGSPKQKTLTKALYLAQLAIWIYTAFSCKFLEEVRKDYVVMMSHHVITIALVTGSYAFNFMPVGVLILLIHDATDIPMDLLKMANYLKLEGPRGLFIVEINFAIMLIGWFYLRIYLFPVKLISSWIFEARAACCLPHEATDFSILLPSPGPPMWLPFLLLLCGLYSLHIWWSFLILRLLAKVVTKGAHESAEEEYEGASDSDR</sequence>
<feature type="transmembrane region" description="Helical" evidence="6">
    <location>
        <begin position="169"/>
        <end position="193"/>
    </location>
</feature>
<keyword evidence="4 5" id="KW-0472">Membrane</keyword>
<evidence type="ECO:0000256" key="6">
    <source>
        <dbReference type="SAM" id="Phobius"/>
    </source>
</evidence>
<reference evidence="9 10" key="1">
    <citation type="submission" date="2019-03" db="EMBL/GenBank/DDBJ databases">
        <authorList>
            <person name="Gaulin E."/>
            <person name="Dumas B."/>
        </authorList>
    </citation>
    <scope>NUCLEOTIDE SEQUENCE [LARGE SCALE GENOMIC DNA]</scope>
    <source>
        <strain evidence="9">CBS 568.67</strain>
    </source>
</reference>
<evidence type="ECO:0000313" key="8">
    <source>
        <dbReference type="EMBL" id="KAF0686248.1"/>
    </source>
</evidence>
<name>A0A485LJK7_9STRA</name>
<keyword evidence="2 5" id="KW-0812">Transmembrane</keyword>
<dbReference type="PROSITE" id="PS50922">
    <property type="entry name" value="TLC"/>
    <property type="match status" value="1"/>
</dbReference>
<feature type="transmembrane region" description="Helical" evidence="6">
    <location>
        <begin position="214"/>
        <end position="235"/>
    </location>
</feature>
<dbReference type="EMBL" id="CAADRA010007038">
    <property type="protein sequence ID" value="VFT98621.1"/>
    <property type="molecule type" value="Genomic_DNA"/>
</dbReference>